<name>A0A0H4WN58_9BACT</name>
<dbReference type="STRING" id="1297742.A176_001126"/>
<gene>
    <name evidence="7" type="ORF">A176_001126</name>
</gene>
<dbReference type="KEGG" id="mym:A176_001126"/>
<dbReference type="AlphaFoldDB" id="A0A0H4WN58"/>
<evidence type="ECO:0000256" key="2">
    <source>
        <dbReference type="ARBA" id="ARBA00022481"/>
    </source>
</evidence>
<dbReference type="Proteomes" id="UP000009026">
    <property type="component" value="Chromosome"/>
</dbReference>
<dbReference type="PATRIC" id="fig|1297742.4.peg.1144"/>
<dbReference type="InterPro" id="IPR045584">
    <property type="entry name" value="Pilin-like"/>
</dbReference>
<dbReference type="PROSITE" id="PS00409">
    <property type="entry name" value="PROKAR_NTER_METHYL"/>
    <property type="match status" value="1"/>
</dbReference>
<dbReference type="Gene3D" id="3.30.700.10">
    <property type="entry name" value="Glycoprotein, Type 4 Pilin"/>
    <property type="match status" value="1"/>
</dbReference>
<protein>
    <submittedName>
        <fullName evidence="7">Type IV pilin PilA</fullName>
    </submittedName>
</protein>
<feature type="transmembrane region" description="Helical" evidence="6">
    <location>
        <begin position="12"/>
        <end position="33"/>
    </location>
</feature>
<dbReference type="Pfam" id="PF14245">
    <property type="entry name" value="Pilin_PilA"/>
    <property type="match status" value="1"/>
</dbReference>
<evidence type="ECO:0000256" key="5">
    <source>
        <dbReference type="ARBA" id="ARBA00023136"/>
    </source>
</evidence>
<dbReference type="GO" id="GO:0016020">
    <property type="term" value="C:membrane"/>
    <property type="evidence" value="ECO:0007669"/>
    <property type="project" value="UniProtKB-SubCell"/>
</dbReference>
<evidence type="ECO:0000256" key="1">
    <source>
        <dbReference type="ARBA" id="ARBA00004167"/>
    </source>
</evidence>
<evidence type="ECO:0000313" key="8">
    <source>
        <dbReference type="Proteomes" id="UP000009026"/>
    </source>
</evidence>
<comment type="subcellular location">
    <subcellularLocation>
        <location evidence="1">Membrane</location>
        <topology evidence="1">Single-pass membrane protein</topology>
    </subcellularLocation>
</comment>
<dbReference type="InterPro" id="IPR028188">
    <property type="entry name" value="Pilin_PilA"/>
</dbReference>
<dbReference type="eggNOG" id="COG4968">
    <property type="taxonomic scope" value="Bacteria"/>
</dbReference>
<proteinExistence type="predicted"/>
<dbReference type="NCBIfam" id="TIGR02532">
    <property type="entry name" value="IV_pilin_GFxxxE"/>
    <property type="match status" value="1"/>
</dbReference>
<keyword evidence="2" id="KW-0488">Methylation</keyword>
<accession>A0A0H4WN58</accession>
<dbReference type="InterPro" id="IPR012902">
    <property type="entry name" value="N_methyl_site"/>
</dbReference>
<evidence type="ECO:0000256" key="4">
    <source>
        <dbReference type="ARBA" id="ARBA00022989"/>
    </source>
</evidence>
<evidence type="ECO:0000256" key="6">
    <source>
        <dbReference type="SAM" id="Phobius"/>
    </source>
</evidence>
<dbReference type="OrthoDB" id="5508528at2"/>
<keyword evidence="4 6" id="KW-1133">Transmembrane helix</keyword>
<dbReference type="PANTHER" id="PTHR30093">
    <property type="entry name" value="GENERAL SECRETION PATHWAY PROTEIN G"/>
    <property type="match status" value="1"/>
</dbReference>
<dbReference type="Pfam" id="PF07963">
    <property type="entry name" value="N_methyl"/>
    <property type="match status" value="1"/>
</dbReference>
<dbReference type="PANTHER" id="PTHR30093:SF44">
    <property type="entry name" value="TYPE II SECRETION SYSTEM CORE PROTEIN G"/>
    <property type="match status" value="1"/>
</dbReference>
<evidence type="ECO:0000313" key="7">
    <source>
        <dbReference type="EMBL" id="AKQ64214.1"/>
    </source>
</evidence>
<reference evidence="7 8" key="1">
    <citation type="journal article" date="2016" name="PLoS ONE">
        <title>Complete Genome Sequence and Comparative Genomics of a Novel Myxobacterium Myxococcus hansupus.</title>
        <authorList>
            <person name="Sharma G."/>
            <person name="Narwani T."/>
            <person name="Subramanian S."/>
        </authorList>
    </citation>
    <scope>NUCLEOTIDE SEQUENCE [LARGE SCALE GENOMIC DNA]</scope>
    <source>
        <strain evidence="8">mixupus</strain>
    </source>
</reference>
<keyword evidence="8" id="KW-1185">Reference proteome</keyword>
<keyword evidence="5 6" id="KW-0472">Membrane</keyword>
<organism evidence="7 8">
    <name type="scientific">Pseudomyxococcus hansupus</name>
    <dbReference type="NCBI Taxonomy" id="1297742"/>
    <lineage>
        <taxon>Bacteria</taxon>
        <taxon>Pseudomonadati</taxon>
        <taxon>Myxococcota</taxon>
        <taxon>Myxococcia</taxon>
        <taxon>Myxococcales</taxon>
        <taxon>Cystobacterineae</taxon>
        <taxon>Myxococcaceae</taxon>
        <taxon>Pseudomyxococcus</taxon>
    </lineage>
</organism>
<evidence type="ECO:0000256" key="3">
    <source>
        <dbReference type="ARBA" id="ARBA00022692"/>
    </source>
</evidence>
<sequence length="229" mass="24713">MRVSRFNPRNRGFTLIELMIVVAIIGILAAIAIPNFIKFQARSKQGEAKANLKGLFTSQKSYFQEKDRYSGLSGAIGFAPERGNRYAYVISAEVPDGSGAVAQDRSLALIPAGANHIINVDTFKYRYMPDGTTDTLPNPAMTVLGGVPNNGNAGTYRENLNGVDVSHFLHTAVGNIDNDVTDGTGYDQWFISSQSVGPVTPSACNAFQPDELNAAEGVPYNMNNDVECQ</sequence>
<dbReference type="SUPFAM" id="SSF54523">
    <property type="entry name" value="Pili subunits"/>
    <property type="match status" value="1"/>
</dbReference>
<dbReference type="RefSeq" id="WP_002638894.1">
    <property type="nucleotide sequence ID" value="NZ_CP012109.1"/>
</dbReference>
<keyword evidence="3 6" id="KW-0812">Transmembrane</keyword>
<dbReference type="EMBL" id="CP012109">
    <property type="protein sequence ID" value="AKQ64214.1"/>
    <property type="molecule type" value="Genomic_DNA"/>
</dbReference>